<keyword evidence="3 5" id="KW-1133">Transmembrane helix</keyword>
<evidence type="ECO:0000256" key="2">
    <source>
        <dbReference type="ARBA" id="ARBA00022692"/>
    </source>
</evidence>
<evidence type="ECO:0000256" key="4">
    <source>
        <dbReference type="ARBA" id="ARBA00023136"/>
    </source>
</evidence>
<proteinExistence type="predicted"/>
<keyword evidence="8" id="KW-1185">Reference proteome</keyword>
<feature type="domain" description="DUF202" evidence="6">
    <location>
        <begin position="32"/>
        <end position="102"/>
    </location>
</feature>
<evidence type="ECO:0000256" key="3">
    <source>
        <dbReference type="ARBA" id="ARBA00022989"/>
    </source>
</evidence>
<accession>A0A4Q0A2I0</accession>
<evidence type="ECO:0000256" key="5">
    <source>
        <dbReference type="SAM" id="Phobius"/>
    </source>
</evidence>
<evidence type="ECO:0000313" key="7">
    <source>
        <dbReference type="EMBL" id="RKP39380.1"/>
    </source>
</evidence>
<dbReference type="EMBL" id="ML002275">
    <property type="protein sequence ID" value="RKP39380.1"/>
    <property type="molecule type" value="Genomic_DNA"/>
</dbReference>
<dbReference type="GO" id="GO:0012505">
    <property type="term" value="C:endomembrane system"/>
    <property type="evidence" value="ECO:0007669"/>
    <property type="project" value="UniProtKB-SubCell"/>
</dbReference>
<comment type="subcellular location">
    <subcellularLocation>
        <location evidence="1">Endomembrane system</location>
        <topology evidence="1">Multi-pass membrane protein</topology>
    </subcellularLocation>
</comment>
<feature type="transmembrane region" description="Helical" evidence="5">
    <location>
        <begin position="80"/>
        <end position="101"/>
    </location>
</feature>
<dbReference type="InterPro" id="IPR003807">
    <property type="entry name" value="DUF202"/>
</dbReference>
<dbReference type="Pfam" id="PF02656">
    <property type="entry name" value="DUF202"/>
    <property type="match status" value="1"/>
</dbReference>
<dbReference type="AlphaFoldDB" id="A0A4Q0A2I0"/>
<dbReference type="Proteomes" id="UP000268162">
    <property type="component" value="Unassembled WGS sequence"/>
</dbReference>
<gene>
    <name evidence="7" type="ORF">BJ085DRAFT_35018</name>
</gene>
<evidence type="ECO:0000256" key="1">
    <source>
        <dbReference type="ARBA" id="ARBA00004127"/>
    </source>
</evidence>
<evidence type="ECO:0000259" key="6">
    <source>
        <dbReference type="Pfam" id="PF02656"/>
    </source>
</evidence>
<keyword evidence="4 5" id="KW-0472">Membrane</keyword>
<reference evidence="8" key="1">
    <citation type="journal article" date="2018" name="Nat. Microbiol.">
        <title>Leveraging single-cell genomics to expand the fungal tree of life.</title>
        <authorList>
            <person name="Ahrendt S.R."/>
            <person name="Quandt C.A."/>
            <person name="Ciobanu D."/>
            <person name="Clum A."/>
            <person name="Salamov A."/>
            <person name="Andreopoulos B."/>
            <person name="Cheng J.F."/>
            <person name="Woyke T."/>
            <person name="Pelin A."/>
            <person name="Henrissat B."/>
            <person name="Reynolds N.K."/>
            <person name="Benny G.L."/>
            <person name="Smith M.E."/>
            <person name="James T.Y."/>
            <person name="Grigoriev I.V."/>
        </authorList>
    </citation>
    <scope>NUCLEOTIDE SEQUENCE [LARGE SCALE GENOMIC DNA]</scope>
    <source>
        <strain evidence="8">RSA 468</strain>
    </source>
</reference>
<feature type="transmembrane region" description="Helical" evidence="5">
    <location>
        <begin position="113"/>
        <end position="131"/>
    </location>
</feature>
<name>A0A4Q0A2I0_9FUNG</name>
<protein>
    <recommendedName>
        <fullName evidence="6">DUF202 domain-containing protein</fullName>
    </recommendedName>
</protein>
<evidence type="ECO:0000313" key="8">
    <source>
        <dbReference type="Proteomes" id="UP000268162"/>
    </source>
</evidence>
<organism evidence="7 8">
    <name type="scientific">Dimargaris cristalligena</name>
    <dbReference type="NCBI Taxonomy" id="215637"/>
    <lineage>
        <taxon>Eukaryota</taxon>
        <taxon>Fungi</taxon>
        <taxon>Fungi incertae sedis</taxon>
        <taxon>Zoopagomycota</taxon>
        <taxon>Kickxellomycotina</taxon>
        <taxon>Dimargaritomycetes</taxon>
        <taxon>Dimargaritales</taxon>
        <taxon>Dimargaritaceae</taxon>
        <taxon>Dimargaris</taxon>
    </lineage>
</organism>
<sequence length="133" mass="14926">MNEATPLLRTSHSPACNLPSYHALPHELSVVRDHLSYERTFLSFFRLSLTASVLGAALYLQQSSLPLDPRHSRTYSLTWLTLGLSTFVIAVVGYLVILRQYWVSVTWRNDYPLAFMVLVGSLAIIFGLSLLGN</sequence>
<keyword evidence="2 5" id="KW-0812">Transmembrane</keyword>
<feature type="transmembrane region" description="Helical" evidence="5">
    <location>
        <begin position="41"/>
        <end position="60"/>
    </location>
</feature>